<evidence type="ECO:0008006" key="2">
    <source>
        <dbReference type="Google" id="ProtNLM"/>
    </source>
</evidence>
<evidence type="ECO:0000313" key="1">
    <source>
        <dbReference type="EMBL" id="ALT06027.1"/>
    </source>
</evidence>
<dbReference type="EMBL" id="KU215704">
    <property type="protein sequence ID" value="ALT06027.1"/>
    <property type="molecule type" value="Genomic_DNA"/>
</dbReference>
<dbReference type="RefSeq" id="WP_029751898.1">
    <property type="nucleotide sequence ID" value="NZ_JAIMDS010000007.1"/>
</dbReference>
<reference evidence="1" key="1">
    <citation type="journal article" date="2016" name="Antimicrob. Agents Chemother.">
        <title>Characterization of Spectinomycin Resistance in Streptococcus suis Leads to Two Novel Insights into Drug Resistance Formation and Dissemination Mechanism.</title>
        <authorList>
            <person name="Huang K."/>
            <person name="Zhang Q."/>
            <person name="Song Y."/>
            <person name="Zhang Z."/>
            <person name="Zhang A."/>
            <person name="Xiao J."/>
            <person name="Jin M."/>
        </authorList>
    </citation>
    <scope>NUCLEOTIDE SEQUENCE</scope>
    <source>
        <strain evidence="1">Nc286A7</strain>
    </source>
</reference>
<proteinExistence type="predicted"/>
<protein>
    <recommendedName>
        <fullName evidence="2">DUF4868 domain-containing protein</fullName>
    </recommendedName>
</protein>
<name>A0A172G0G4_STRSU</name>
<gene>
    <name evidence="1" type="ORF">ICESsuNC28_00005</name>
</gene>
<accession>A0A172G0G4</accession>
<dbReference type="AlphaFoldDB" id="A0A172G0G4"/>
<organism evidence="1">
    <name type="scientific">Streptococcus suis</name>
    <dbReference type="NCBI Taxonomy" id="1307"/>
    <lineage>
        <taxon>Bacteria</taxon>
        <taxon>Bacillati</taxon>
        <taxon>Bacillota</taxon>
        <taxon>Bacilli</taxon>
        <taxon>Lactobacillales</taxon>
        <taxon>Streptococcaceae</taxon>
        <taxon>Streptococcus</taxon>
    </lineage>
</organism>
<sequence>MSGFDLNDIISDLVSLDQQQSFEQKIEIFLLVIKQEENDIYKQESDNKTKRVLFESLKSELEKSRFKNREVMAYDAVLSKKNTHELVNVGDYENIATKLEEFNDENKYLTSTHGMNEKRFHMYMISLKTDNHNYKVFGNFSNVLELKKKYIFGNFSDSKIQFSDSDSIVGFSKKIELLVVDDEYVLINQAEAKFESLFKMNALFSDKAIKILEDNEKIKSVFSTETVAKLTEKVRAGKRMATRLIKITSDTERFNKTIDNIQKIEEIITVNTHPFYDKVKDVTYSNGELSVPDGKEVQLLNAISDAFYHAIFSETDNVDESRM</sequence>